<dbReference type="EMBL" id="MLAK01000186">
    <property type="protein sequence ID" value="OHT15800.1"/>
    <property type="molecule type" value="Genomic_DNA"/>
</dbReference>
<dbReference type="VEuPathDB" id="TrichDB:TRFO_13809"/>
<evidence type="ECO:0000313" key="1">
    <source>
        <dbReference type="EMBL" id="OHT15800.1"/>
    </source>
</evidence>
<proteinExistence type="predicted"/>
<comment type="caution">
    <text evidence="1">The sequence shown here is derived from an EMBL/GenBank/DDBJ whole genome shotgun (WGS) entry which is preliminary data.</text>
</comment>
<dbReference type="GeneID" id="94832164"/>
<sequence length="861" mass="101065">MKNWKSDALIRNKILLTHKISDFFDNGKIPKFVIFHGNKKWSDSTRLNYFFLAQAKLYTLLFEKIKINGKNGKDIHYKNDLNEMKIIHYDNDDDYVNSIVDEYNFHVILHSVVSFEKFANIRFQNELFKGHRYENFYKNALNPKENQNTMLNNIGFKNNYLLDDIPLYLPSPVDELIDIHLATLKTFNDRKILIFENTLISSTAYQIDHNYIIFQHSNTDKSSSLTKDGRNIEKLENENLFSVNDYEIGTIPNIYKEFGEMGPIEIQIYLFLIKHIKIESTVNSIANILFPFDEFYYYSSNSPIFQQIWSFVDKVVQSVEFFILNYQKLGSKIEFCTLSKIISSSVSTVLQNLKISKNIPPQKLSTAHFLVHFMINSNLKKAMPVVYSFLLLSQKFHLIEQVTGISKCLYEIFSYKKSHPNVSDNFQKRSKENRDKIDVNDDFFLEFSAKWKEASKFVNCAYMDKDTIDEFKNFPSDRLIKYYPYDRNLDSPIKCAEYEQWPALHILNELTYSHNKFISILMANGHLSVYSINDFEIEDIDDIKIDVNSLLRRLIILLFSDSSVRNGFVYTGSTDNDFNEYYSELEQIEKSFINVAQTYSYYFIVLASLNYSIKADIIGDSLIYQYSRKIIFKPLTFFQKKYLNASISLQKNLEKLMLLIIGTNIQRNNLPQQIKIEDLSIKDIIDGIKKCNPQIEKYADSLLHSLEKLIKDNFQFTISQLPAILDYVSMKDNKNNVFLNENKILGYETDSDRIHLRSTSLEILKIVNLSKIEWSYIGNILFKCLLMPNISFDKKKILQTDIINRFPNFFEGEEKKIILKFHNIVESLENSDEKSSYEHKTEILTTANIKPLYEYARERGY</sequence>
<reference evidence="1" key="1">
    <citation type="submission" date="2016-10" db="EMBL/GenBank/DDBJ databases">
        <authorList>
            <person name="Benchimol M."/>
            <person name="Almeida L.G."/>
            <person name="Vasconcelos A.T."/>
            <person name="Perreira-Neves A."/>
            <person name="Rosa I.A."/>
            <person name="Tasca T."/>
            <person name="Bogo M.R."/>
            <person name="de Souza W."/>
        </authorList>
    </citation>
    <scope>NUCLEOTIDE SEQUENCE [LARGE SCALE GENOMIC DNA]</scope>
    <source>
        <strain evidence="1">K</strain>
    </source>
</reference>
<evidence type="ECO:0000313" key="2">
    <source>
        <dbReference type="Proteomes" id="UP000179807"/>
    </source>
</evidence>
<name>A0A1J4KY37_9EUKA</name>
<gene>
    <name evidence="1" type="ORF">TRFO_13809</name>
</gene>
<keyword evidence="2" id="KW-1185">Reference proteome</keyword>
<protein>
    <submittedName>
        <fullName evidence="1">Uncharacterized protein</fullName>
    </submittedName>
</protein>
<organism evidence="1 2">
    <name type="scientific">Tritrichomonas foetus</name>
    <dbReference type="NCBI Taxonomy" id="1144522"/>
    <lineage>
        <taxon>Eukaryota</taxon>
        <taxon>Metamonada</taxon>
        <taxon>Parabasalia</taxon>
        <taxon>Tritrichomonadida</taxon>
        <taxon>Tritrichomonadidae</taxon>
        <taxon>Tritrichomonas</taxon>
    </lineage>
</organism>
<dbReference type="AlphaFoldDB" id="A0A1J4KY37"/>
<dbReference type="Proteomes" id="UP000179807">
    <property type="component" value="Unassembled WGS sequence"/>
</dbReference>
<dbReference type="RefSeq" id="XP_068368936.1">
    <property type="nucleotide sequence ID" value="XM_068497460.1"/>
</dbReference>
<accession>A0A1J4KY37</accession>